<dbReference type="EMBL" id="VSSQ01005572">
    <property type="protein sequence ID" value="MPM29662.1"/>
    <property type="molecule type" value="Genomic_DNA"/>
</dbReference>
<gene>
    <name evidence="1" type="ORF">SDC9_76202</name>
</gene>
<evidence type="ECO:0000313" key="1">
    <source>
        <dbReference type="EMBL" id="MPM29662.1"/>
    </source>
</evidence>
<dbReference type="AlphaFoldDB" id="A0A644YM08"/>
<name>A0A644YM08_9ZZZZ</name>
<comment type="caution">
    <text evidence="1">The sequence shown here is derived from an EMBL/GenBank/DDBJ whole genome shotgun (WGS) entry which is preliminary data.</text>
</comment>
<accession>A0A644YM08</accession>
<protein>
    <submittedName>
        <fullName evidence="1">Uncharacterized protein</fullName>
    </submittedName>
</protein>
<proteinExistence type="predicted"/>
<sequence length="85" mass="9437">MQLHSLLRRRILPPFLLYLHDVPCRHRHLTVVLIEPGIAPHPYGCPGSQPGEQFVRLLIHDKQLDCNGGGVVGYRKENAGAPAVP</sequence>
<organism evidence="1">
    <name type="scientific">bioreactor metagenome</name>
    <dbReference type="NCBI Taxonomy" id="1076179"/>
    <lineage>
        <taxon>unclassified sequences</taxon>
        <taxon>metagenomes</taxon>
        <taxon>ecological metagenomes</taxon>
    </lineage>
</organism>
<reference evidence="1" key="1">
    <citation type="submission" date="2019-08" db="EMBL/GenBank/DDBJ databases">
        <authorList>
            <person name="Kucharzyk K."/>
            <person name="Murdoch R.W."/>
            <person name="Higgins S."/>
            <person name="Loffler F."/>
        </authorList>
    </citation>
    <scope>NUCLEOTIDE SEQUENCE</scope>
</reference>